<dbReference type="CDD" id="cd00398">
    <property type="entry name" value="Aldolase_II"/>
    <property type="match status" value="1"/>
</dbReference>
<name>C4L8B4_TOLAT</name>
<evidence type="ECO:0000313" key="10">
    <source>
        <dbReference type="EMBL" id="ACQ93760.1"/>
    </source>
</evidence>
<evidence type="ECO:0000256" key="2">
    <source>
        <dbReference type="ARBA" id="ARBA00001947"/>
    </source>
</evidence>
<evidence type="ECO:0000256" key="5">
    <source>
        <dbReference type="ARBA" id="ARBA00022723"/>
    </source>
</evidence>
<keyword evidence="7" id="KW-0413">Isomerase</keyword>
<dbReference type="Proteomes" id="UP000009073">
    <property type="component" value="Chromosome"/>
</dbReference>
<comment type="catalytic activity">
    <reaction evidence="1">
        <text>L-ribulose 5-phosphate = D-xylulose 5-phosphate</text>
        <dbReference type="Rhea" id="RHEA:22368"/>
        <dbReference type="ChEBI" id="CHEBI:57737"/>
        <dbReference type="ChEBI" id="CHEBI:58226"/>
        <dbReference type="EC" id="5.1.3.4"/>
    </reaction>
</comment>
<dbReference type="GO" id="GO:0005829">
    <property type="term" value="C:cytosol"/>
    <property type="evidence" value="ECO:0007669"/>
    <property type="project" value="TreeGrafter"/>
</dbReference>
<proteinExistence type="inferred from homology"/>
<evidence type="ECO:0000256" key="1">
    <source>
        <dbReference type="ARBA" id="ARBA00001726"/>
    </source>
</evidence>
<dbReference type="InterPro" id="IPR050197">
    <property type="entry name" value="Aldolase_class_II_sugar_metab"/>
</dbReference>
<accession>C4L8B4</accession>
<dbReference type="Pfam" id="PF00596">
    <property type="entry name" value="Aldolase_II"/>
    <property type="match status" value="1"/>
</dbReference>
<dbReference type="Gene3D" id="3.40.225.10">
    <property type="entry name" value="Class II aldolase/adducin N-terminal domain"/>
    <property type="match status" value="1"/>
</dbReference>
<reference evidence="11" key="1">
    <citation type="submission" date="2009-05" db="EMBL/GenBank/DDBJ databases">
        <title>Complete sequence of Tolumonas auensis DSM 9187.</title>
        <authorList>
            <consortium name="US DOE Joint Genome Institute"/>
            <person name="Lucas S."/>
            <person name="Copeland A."/>
            <person name="Lapidus A."/>
            <person name="Glavina del Rio T."/>
            <person name="Tice H."/>
            <person name="Bruce D."/>
            <person name="Goodwin L."/>
            <person name="Pitluck S."/>
            <person name="Chertkov O."/>
            <person name="Brettin T."/>
            <person name="Detter J.C."/>
            <person name="Han C."/>
            <person name="Larimer F."/>
            <person name="Land M."/>
            <person name="Hauser L."/>
            <person name="Kyrpides N."/>
            <person name="Mikhailova N."/>
            <person name="Spring S."/>
            <person name="Beller H."/>
        </authorList>
    </citation>
    <scope>NUCLEOTIDE SEQUENCE [LARGE SCALE GENOMIC DNA]</scope>
    <source>
        <strain evidence="11">DSM 9187 / TA4</strain>
    </source>
</reference>
<evidence type="ECO:0000256" key="6">
    <source>
        <dbReference type="ARBA" id="ARBA00022833"/>
    </source>
</evidence>
<dbReference type="GO" id="GO:0008742">
    <property type="term" value="F:L-ribulose-phosphate 4-epimerase activity"/>
    <property type="evidence" value="ECO:0007669"/>
    <property type="project" value="UniProtKB-EC"/>
</dbReference>
<organism evidence="10 11">
    <name type="scientific">Tolumonas auensis (strain DSM 9187 / NBRC 110442 / TA 4)</name>
    <dbReference type="NCBI Taxonomy" id="595494"/>
    <lineage>
        <taxon>Bacteria</taxon>
        <taxon>Pseudomonadati</taxon>
        <taxon>Pseudomonadota</taxon>
        <taxon>Gammaproteobacteria</taxon>
        <taxon>Aeromonadales</taxon>
        <taxon>Aeromonadaceae</taxon>
        <taxon>Tolumonas</taxon>
    </lineage>
</organism>
<keyword evidence="11" id="KW-1185">Reference proteome</keyword>
<dbReference type="SMART" id="SM01007">
    <property type="entry name" value="Aldolase_II"/>
    <property type="match status" value="1"/>
</dbReference>
<evidence type="ECO:0000256" key="4">
    <source>
        <dbReference type="ARBA" id="ARBA00013186"/>
    </source>
</evidence>
<gene>
    <name evidence="10" type="ordered locus">Tola_2161</name>
</gene>
<dbReference type="eggNOG" id="COG0235">
    <property type="taxonomic scope" value="Bacteria"/>
</dbReference>
<keyword evidence="5" id="KW-0479">Metal-binding</keyword>
<dbReference type="OrthoDB" id="9786287at2"/>
<dbReference type="NCBIfam" id="NF006047">
    <property type="entry name" value="PRK08193.1"/>
    <property type="match status" value="1"/>
</dbReference>
<dbReference type="GO" id="GO:0016832">
    <property type="term" value="F:aldehyde-lyase activity"/>
    <property type="evidence" value="ECO:0007669"/>
    <property type="project" value="TreeGrafter"/>
</dbReference>
<dbReference type="PANTHER" id="PTHR22789:SF9">
    <property type="entry name" value="L-RIBULOSE-5-PHOSPHATE 4-EPIMERASE ULAF"/>
    <property type="match status" value="1"/>
</dbReference>
<sequence>MSLQQLKQQVLEANLDLPRYDLVTFTWGNVSGIDRDRGLVVIKPSGVSYDKMRINDLVVLDLNGNRVEGDLRPSSDTPTHLVMYRRYPELGGVVHTHSTHATAWAQARRAIPIQGTTQADYFHGNVPCTRLLSESEVSEDYEGLTGHLIVETLHDTPPLTMPGILVANHGPFSWGKDPHDAVHNAVVLEEVARMSWITHQLNPQAPALPDYMLEKHYQRKHGKNAYYGQNTK</sequence>
<comment type="cofactor">
    <cofactor evidence="2">
        <name>Zn(2+)</name>
        <dbReference type="ChEBI" id="CHEBI:29105"/>
    </cofactor>
</comment>
<dbReference type="InterPro" id="IPR001303">
    <property type="entry name" value="Aldolase_II/adducin_N"/>
</dbReference>
<dbReference type="GO" id="GO:0019323">
    <property type="term" value="P:pentose catabolic process"/>
    <property type="evidence" value="ECO:0007669"/>
    <property type="project" value="TreeGrafter"/>
</dbReference>
<dbReference type="InterPro" id="IPR036409">
    <property type="entry name" value="Aldolase_II/adducin_N_sf"/>
</dbReference>
<evidence type="ECO:0000259" key="9">
    <source>
        <dbReference type="SMART" id="SM01007"/>
    </source>
</evidence>
<dbReference type="EC" id="5.1.3.4" evidence="4"/>
<dbReference type="FunFam" id="3.40.225.10:FF:000001">
    <property type="entry name" value="L-ribulose-5-phosphate 4-epimerase UlaF"/>
    <property type="match status" value="1"/>
</dbReference>
<evidence type="ECO:0000256" key="8">
    <source>
        <dbReference type="ARBA" id="ARBA00023277"/>
    </source>
</evidence>
<comment type="similarity">
    <text evidence="3">Belongs to the aldolase class II family. AraD/FucA subfamily.</text>
</comment>
<dbReference type="HOGENOM" id="CLU_006033_5_0_6"/>
<protein>
    <recommendedName>
        <fullName evidence="4">L-ribulose-5-phosphate 4-epimerase</fullName>
        <ecNumber evidence="4">5.1.3.4</ecNumber>
    </recommendedName>
</protein>
<evidence type="ECO:0000256" key="3">
    <source>
        <dbReference type="ARBA" id="ARBA00010037"/>
    </source>
</evidence>
<reference evidence="10 11" key="2">
    <citation type="journal article" date="2011" name="Stand. Genomic Sci.">
        <title>Complete genome sequence of Tolumonas auensis type strain (TA 4).</title>
        <authorList>
            <person name="Chertkov O."/>
            <person name="Copeland A."/>
            <person name="Lucas S."/>
            <person name="Lapidus A."/>
            <person name="Berry K.W."/>
            <person name="Detter J.C."/>
            <person name="Del Rio T.G."/>
            <person name="Hammon N."/>
            <person name="Dalin E."/>
            <person name="Tice H."/>
            <person name="Pitluck S."/>
            <person name="Richardson P."/>
            <person name="Bruce D."/>
            <person name="Goodwin L."/>
            <person name="Han C."/>
            <person name="Tapia R."/>
            <person name="Saunders E."/>
            <person name="Schmutz J."/>
            <person name="Brettin T."/>
            <person name="Larimer F."/>
            <person name="Land M."/>
            <person name="Hauser L."/>
            <person name="Spring S."/>
            <person name="Rohde M."/>
            <person name="Kyrpides N.C."/>
            <person name="Ivanova N."/>
            <person name="Goker M."/>
            <person name="Beller H.R."/>
            <person name="Klenk H.P."/>
            <person name="Woyke T."/>
        </authorList>
    </citation>
    <scope>NUCLEOTIDE SEQUENCE [LARGE SCALE GENOMIC DNA]</scope>
    <source>
        <strain evidence="11">DSM 9187 / TA4</strain>
    </source>
</reference>
<dbReference type="EMBL" id="CP001616">
    <property type="protein sequence ID" value="ACQ93760.1"/>
    <property type="molecule type" value="Genomic_DNA"/>
</dbReference>
<keyword evidence="8" id="KW-0119">Carbohydrate metabolism</keyword>
<dbReference type="STRING" id="595494.Tola_2161"/>
<dbReference type="KEGG" id="tau:Tola_2161"/>
<dbReference type="PANTHER" id="PTHR22789">
    <property type="entry name" value="FUCULOSE PHOSPHATE ALDOLASE"/>
    <property type="match status" value="1"/>
</dbReference>
<dbReference type="NCBIfam" id="NF009003">
    <property type="entry name" value="PRK12348.1"/>
    <property type="match status" value="1"/>
</dbReference>
<feature type="domain" description="Class II aldolase/adducin N-terminal" evidence="9">
    <location>
        <begin position="8"/>
        <end position="196"/>
    </location>
</feature>
<dbReference type="RefSeq" id="WP_015879228.1">
    <property type="nucleotide sequence ID" value="NC_012691.1"/>
</dbReference>
<evidence type="ECO:0000313" key="11">
    <source>
        <dbReference type="Proteomes" id="UP000009073"/>
    </source>
</evidence>
<dbReference type="GO" id="GO:0046872">
    <property type="term" value="F:metal ion binding"/>
    <property type="evidence" value="ECO:0007669"/>
    <property type="project" value="UniProtKB-KW"/>
</dbReference>
<evidence type="ECO:0000256" key="7">
    <source>
        <dbReference type="ARBA" id="ARBA00023235"/>
    </source>
</evidence>
<dbReference type="AlphaFoldDB" id="C4L8B4"/>
<keyword evidence="6" id="KW-0862">Zinc</keyword>
<dbReference type="SUPFAM" id="SSF53639">
    <property type="entry name" value="AraD/HMP-PK domain-like"/>
    <property type="match status" value="1"/>
</dbReference>